<dbReference type="Pfam" id="PF05282">
    <property type="entry name" value="AAR2"/>
    <property type="match status" value="1"/>
</dbReference>
<reference evidence="5" key="2">
    <citation type="submission" date="2023-05" db="EMBL/GenBank/DDBJ databases">
        <authorList>
            <consortium name="Lawrence Berkeley National Laboratory"/>
            <person name="Steindorff A."/>
            <person name="Hensen N."/>
            <person name="Bonometti L."/>
            <person name="Westerberg I."/>
            <person name="Brannstrom I.O."/>
            <person name="Guillou S."/>
            <person name="Cros-Aarteil S."/>
            <person name="Calhoun S."/>
            <person name="Haridas S."/>
            <person name="Kuo A."/>
            <person name="Mondo S."/>
            <person name="Pangilinan J."/>
            <person name="Riley R."/>
            <person name="Labutti K."/>
            <person name="Andreopoulos B."/>
            <person name="Lipzen A."/>
            <person name="Chen C."/>
            <person name="Yanf M."/>
            <person name="Daum C."/>
            <person name="Ng V."/>
            <person name="Clum A."/>
            <person name="Ohm R."/>
            <person name="Martin F."/>
            <person name="Silar P."/>
            <person name="Natvig D."/>
            <person name="Lalanne C."/>
            <person name="Gautier V."/>
            <person name="Ament-Velasquez S.L."/>
            <person name="Kruys A."/>
            <person name="Hutchinson M.I."/>
            <person name="Powell A.J."/>
            <person name="Barry K."/>
            <person name="Miller A.N."/>
            <person name="Grigoriev I.V."/>
            <person name="Debuchy R."/>
            <person name="Gladieux P."/>
            <person name="Thoren M.H."/>
            <person name="Johannesson H."/>
        </authorList>
    </citation>
    <scope>NUCLEOTIDE SEQUENCE</scope>
    <source>
        <strain evidence="5">CBS 990.96</strain>
    </source>
</reference>
<evidence type="ECO:0000259" key="3">
    <source>
        <dbReference type="Pfam" id="PF05282"/>
    </source>
</evidence>
<dbReference type="Proteomes" id="UP001301958">
    <property type="component" value="Unassembled WGS sequence"/>
</dbReference>
<keyword evidence="6" id="KW-1185">Reference proteome</keyword>
<reference evidence="5" key="1">
    <citation type="journal article" date="2023" name="Mol. Phylogenet. Evol.">
        <title>Genome-scale phylogeny and comparative genomics of the fungal order Sordariales.</title>
        <authorList>
            <person name="Hensen N."/>
            <person name="Bonometti L."/>
            <person name="Westerberg I."/>
            <person name="Brannstrom I.O."/>
            <person name="Guillou S."/>
            <person name="Cros-Aarteil S."/>
            <person name="Calhoun S."/>
            <person name="Haridas S."/>
            <person name="Kuo A."/>
            <person name="Mondo S."/>
            <person name="Pangilinan J."/>
            <person name="Riley R."/>
            <person name="LaButti K."/>
            <person name="Andreopoulos B."/>
            <person name="Lipzen A."/>
            <person name="Chen C."/>
            <person name="Yan M."/>
            <person name="Daum C."/>
            <person name="Ng V."/>
            <person name="Clum A."/>
            <person name="Steindorff A."/>
            <person name="Ohm R.A."/>
            <person name="Martin F."/>
            <person name="Silar P."/>
            <person name="Natvig D.O."/>
            <person name="Lalanne C."/>
            <person name="Gautier V."/>
            <person name="Ament-Velasquez S.L."/>
            <person name="Kruys A."/>
            <person name="Hutchinson M.I."/>
            <person name="Powell A.J."/>
            <person name="Barry K."/>
            <person name="Miller A.N."/>
            <person name="Grigoriev I.V."/>
            <person name="Debuchy R."/>
            <person name="Gladieux P."/>
            <person name="Hiltunen Thoren M."/>
            <person name="Johannesson H."/>
        </authorList>
    </citation>
    <scope>NUCLEOTIDE SEQUENCE</scope>
    <source>
        <strain evidence="5">CBS 990.96</strain>
    </source>
</reference>
<evidence type="ECO:0000313" key="5">
    <source>
        <dbReference type="EMBL" id="KAK4232180.1"/>
    </source>
</evidence>
<feature type="compositionally biased region" description="Acidic residues" evidence="2">
    <location>
        <begin position="517"/>
        <end position="533"/>
    </location>
</feature>
<dbReference type="InterPro" id="IPR033648">
    <property type="entry name" value="AAR2_C"/>
</dbReference>
<feature type="region of interest" description="Disordered" evidence="2">
    <location>
        <begin position="512"/>
        <end position="533"/>
    </location>
</feature>
<dbReference type="InterPro" id="IPR007946">
    <property type="entry name" value="AAR2"/>
</dbReference>
<gene>
    <name evidence="5" type="ORF">QBC38DRAFT_353000</name>
</gene>
<dbReference type="GO" id="GO:0000244">
    <property type="term" value="P:spliceosomal tri-snRNP complex assembly"/>
    <property type="evidence" value="ECO:0007669"/>
    <property type="project" value="TreeGrafter"/>
</dbReference>
<protein>
    <submittedName>
        <fullName evidence="5">AAR2 protein-domain-containing protein</fullName>
    </submittedName>
</protein>
<dbReference type="CDD" id="cd13777">
    <property type="entry name" value="Aar2_N"/>
    <property type="match status" value="1"/>
</dbReference>
<evidence type="ECO:0000259" key="4">
    <source>
        <dbReference type="Pfam" id="PF20981"/>
    </source>
</evidence>
<evidence type="ECO:0000256" key="2">
    <source>
        <dbReference type="SAM" id="MobiDB-lite"/>
    </source>
</evidence>
<evidence type="ECO:0000313" key="6">
    <source>
        <dbReference type="Proteomes" id="UP001301958"/>
    </source>
</evidence>
<dbReference type="Gene3D" id="2.60.34.20">
    <property type="match status" value="1"/>
</dbReference>
<feature type="domain" description="AAR2 C-terminal" evidence="3">
    <location>
        <begin position="332"/>
        <end position="499"/>
    </location>
</feature>
<sequence length="547" mass="60950">METPDLHHQHQQDNTAAHSNGSPTIDYFTLGTGGVKRNTSVRSRVSFDPSESGGNDADLLLSPTFSDAPTSPSHTPSLYGTLHKSNSGKLSIKSARSVRVTGSHPLGQLRVHRPESIDSTLSDKKKQCYECLRKGDVFRIIDLPDDFVVGLDGMAMTTSKSLAGFRDIPQGAHFLWVQQPGQISRSGYWFVTDNMPGQIRMKQWDKYNEVLGPVVSKVEDQAERQDMESRYLEMKPYTLNDAVGNNSSSDWTSTPTGVWRTMTNAISTRYLVRVTSNRHTQEFHVDTMDCVWGEFRHSTTKNLTGVSCEFKFITSQIFQDLRALNGTAHVTMDTAPNVLGLLQSDPELTEEDIIAELQFSFVMGTYLTNHACLEQWWEMVLKIVIRATGLVGPRPSLLKGLVQTLWAQMLFTEEHVKPENEDGGVMMSSCCGGPNSDRTPYTFKTQMKGKLLKGLVSCEKALAREFAGKDGRKMTHDEAELIAVWDDFAGWLRSVGWDLGKSIGRDIEKLVGREGGEAEDDSEDEDDQPVIVDLDEDGREVGLVSFH</sequence>
<comment type="similarity">
    <text evidence="1">Belongs to the AAR2 family.</text>
</comment>
<dbReference type="Pfam" id="PF20981">
    <property type="entry name" value="AAR2_1st"/>
    <property type="match status" value="1"/>
</dbReference>
<evidence type="ECO:0000256" key="1">
    <source>
        <dbReference type="ARBA" id="ARBA00006281"/>
    </source>
</evidence>
<feature type="compositionally biased region" description="Polar residues" evidence="2">
    <location>
        <begin position="63"/>
        <end position="82"/>
    </location>
</feature>
<feature type="compositionally biased region" description="Polar residues" evidence="2">
    <location>
        <begin position="12"/>
        <end position="23"/>
    </location>
</feature>
<dbReference type="Gene3D" id="1.25.40.550">
    <property type="entry name" value="Aar2, C-terminal domain-like"/>
    <property type="match status" value="1"/>
</dbReference>
<dbReference type="PANTHER" id="PTHR12689">
    <property type="entry name" value="A1 CISTRON SPLICING FACTOR AAR2-RELATED"/>
    <property type="match status" value="1"/>
</dbReference>
<feature type="domain" description="AAR2 N-terminal" evidence="4">
    <location>
        <begin position="139"/>
        <end position="275"/>
    </location>
</feature>
<dbReference type="EMBL" id="MU865289">
    <property type="protein sequence ID" value="KAK4232180.1"/>
    <property type="molecule type" value="Genomic_DNA"/>
</dbReference>
<proteinExistence type="inferred from homology"/>
<dbReference type="PANTHER" id="PTHR12689:SF4">
    <property type="entry name" value="PROTEIN AAR2 HOMOLOG"/>
    <property type="match status" value="1"/>
</dbReference>
<accession>A0AAN7BZ10</accession>
<dbReference type="InterPro" id="IPR038516">
    <property type="entry name" value="AAR2_N_sf"/>
</dbReference>
<comment type="caution">
    <text evidence="5">The sequence shown here is derived from an EMBL/GenBank/DDBJ whole genome shotgun (WGS) entry which is preliminary data.</text>
</comment>
<name>A0AAN7BZ10_9PEZI</name>
<dbReference type="CDD" id="cd13778">
    <property type="entry name" value="Aar2_C"/>
    <property type="match status" value="1"/>
</dbReference>
<dbReference type="InterPro" id="IPR038514">
    <property type="entry name" value="AAR2_C_sf"/>
</dbReference>
<dbReference type="InterPro" id="IPR033647">
    <property type="entry name" value="Aar2_N"/>
</dbReference>
<feature type="region of interest" description="Disordered" evidence="2">
    <location>
        <begin position="1"/>
        <end position="82"/>
    </location>
</feature>
<organism evidence="5 6">
    <name type="scientific">Podospora fimiseda</name>
    <dbReference type="NCBI Taxonomy" id="252190"/>
    <lineage>
        <taxon>Eukaryota</taxon>
        <taxon>Fungi</taxon>
        <taxon>Dikarya</taxon>
        <taxon>Ascomycota</taxon>
        <taxon>Pezizomycotina</taxon>
        <taxon>Sordariomycetes</taxon>
        <taxon>Sordariomycetidae</taxon>
        <taxon>Sordariales</taxon>
        <taxon>Podosporaceae</taxon>
        <taxon>Podospora</taxon>
    </lineage>
</organism>
<dbReference type="AlphaFoldDB" id="A0AAN7BZ10"/>
<feature type="compositionally biased region" description="Basic and acidic residues" evidence="2">
    <location>
        <begin position="1"/>
        <end position="11"/>
    </location>
</feature>